<feature type="compositionally biased region" description="Low complexity" evidence="2">
    <location>
        <begin position="124"/>
        <end position="142"/>
    </location>
</feature>
<dbReference type="VEuPathDB" id="FungiDB:SDRG_14372"/>
<feature type="coiled-coil region" evidence="1">
    <location>
        <begin position="442"/>
        <end position="491"/>
    </location>
</feature>
<protein>
    <recommendedName>
        <fullName evidence="5">Sfi1 spindle body domain-containing protein</fullName>
    </recommendedName>
</protein>
<accession>T0R6V5</accession>
<feature type="coiled-coil region" evidence="1">
    <location>
        <begin position="644"/>
        <end position="671"/>
    </location>
</feature>
<dbReference type="eggNOG" id="ENOG502SBI0">
    <property type="taxonomic scope" value="Eukaryota"/>
</dbReference>
<dbReference type="RefSeq" id="XP_008618718.1">
    <property type="nucleotide sequence ID" value="XM_008620496.1"/>
</dbReference>
<evidence type="ECO:0000256" key="1">
    <source>
        <dbReference type="SAM" id="Coils"/>
    </source>
</evidence>
<dbReference type="OrthoDB" id="77033at2759"/>
<feature type="region of interest" description="Disordered" evidence="2">
    <location>
        <begin position="1"/>
        <end position="26"/>
    </location>
</feature>
<evidence type="ECO:0008006" key="5">
    <source>
        <dbReference type="Google" id="ProtNLM"/>
    </source>
</evidence>
<dbReference type="Proteomes" id="UP000030762">
    <property type="component" value="Unassembled WGS sequence"/>
</dbReference>
<dbReference type="InParanoid" id="T0R6V5"/>
<gene>
    <name evidence="3" type="ORF">SDRG_14372</name>
</gene>
<evidence type="ECO:0000313" key="4">
    <source>
        <dbReference type="Proteomes" id="UP000030762"/>
    </source>
</evidence>
<dbReference type="AlphaFoldDB" id="T0R6V5"/>
<name>T0R6V5_SAPDV</name>
<dbReference type="GeneID" id="19955099"/>
<dbReference type="OMA" id="WERWQEF"/>
<keyword evidence="1" id="KW-0175">Coiled coil</keyword>
<evidence type="ECO:0000313" key="3">
    <source>
        <dbReference type="EMBL" id="EQC27788.1"/>
    </source>
</evidence>
<feature type="compositionally biased region" description="Polar residues" evidence="2">
    <location>
        <begin position="104"/>
        <end position="118"/>
    </location>
</feature>
<reference evidence="3 4" key="1">
    <citation type="submission" date="2012-04" db="EMBL/GenBank/DDBJ databases">
        <title>The Genome Sequence of Saprolegnia declina VS20.</title>
        <authorList>
            <consortium name="The Broad Institute Genome Sequencing Platform"/>
            <person name="Russ C."/>
            <person name="Nusbaum C."/>
            <person name="Tyler B."/>
            <person name="van West P."/>
            <person name="Dieguez-Uribeondo J."/>
            <person name="de Bruijn I."/>
            <person name="Tripathy S."/>
            <person name="Jiang R."/>
            <person name="Young S.K."/>
            <person name="Zeng Q."/>
            <person name="Gargeya S."/>
            <person name="Fitzgerald M."/>
            <person name="Haas B."/>
            <person name="Abouelleil A."/>
            <person name="Alvarado L."/>
            <person name="Arachchi H.M."/>
            <person name="Berlin A."/>
            <person name="Chapman S.B."/>
            <person name="Goldberg J."/>
            <person name="Griggs A."/>
            <person name="Gujja S."/>
            <person name="Hansen M."/>
            <person name="Howarth C."/>
            <person name="Imamovic A."/>
            <person name="Larimer J."/>
            <person name="McCowen C."/>
            <person name="Montmayeur A."/>
            <person name="Murphy C."/>
            <person name="Neiman D."/>
            <person name="Pearson M."/>
            <person name="Priest M."/>
            <person name="Roberts A."/>
            <person name="Saif S."/>
            <person name="Shea T."/>
            <person name="Sisk P."/>
            <person name="Sykes S."/>
            <person name="Wortman J."/>
            <person name="Nusbaum C."/>
            <person name="Birren B."/>
        </authorList>
    </citation>
    <scope>NUCLEOTIDE SEQUENCE [LARGE SCALE GENOMIC DNA]</scope>
    <source>
        <strain evidence="3 4">VS20</strain>
    </source>
</reference>
<feature type="region of interest" description="Disordered" evidence="2">
    <location>
        <begin position="104"/>
        <end position="200"/>
    </location>
</feature>
<sequence length="673" mass="76992">MGSRWQQLYGRAVPPENQADEARDDGDSWVDAWQRHALVDDARHRILDNNATNSDDDVAFPWPPPMSHLDAAPEVDADVQAQAKKHIQAWLYVEESAKTIKQTLQSGKPSQPKRQILQQPPPTVARYRPAAPARQAQRSVAPVPTKAKTPVLSRSAVRSMPKTGSPLLVEQPTRRTRGASSTTVFKPRAQSAPNELSRQNAVASRRLAQEITRVSALQEANAQRTYARTILRKSWSTWVRSMVCGRADLQHATYTHHLSLLQRHLHGWRRVAKAHQRVRVAAHAQARLETLLVLERLAGQHYRAKALFRCFVRWRAFAGRSKREKAQCVGASQRRQLAATLLTAALTPNVASRRHSGTSPAFPKQNVVRRSVQQWTQQAAASPVKGQATSPLPPKKPKPKVKISRCDAPPPAAIVDMHVRMAERKARWDLLQERYRLKQALAAEVEAQMRAAQAAAAEQERLAAIERKRALKRVAQRKEEAALQEKELRRQQLLLAKRHAARATVYWRGFLPWWHRHVYTKRLLTKAVNWHHDTLLCSVFRAWTRFLLAARADRVRAEDEALDDARWYHQYRRLRVLFAQWKATHIQTQRKAESIAQQHGWHLVAAIWQSMHSRVAARDAQVHAAQSRRMRRQCVRVVAAWRAFVRASQAAAEIEREKESMRRQVFEWLREAG</sequence>
<feature type="compositionally biased region" description="Polar residues" evidence="2">
    <location>
        <begin position="191"/>
        <end position="200"/>
    </location>
</feature>
<dbReference type="EMBL" id="JH767202">
    <property type="protein sequence ID" value="EQC27788.1"/>
    <property type="molecule type" value="Genomic_DNA"/>
</dbReference>
<organism evidence="3 4">
    <name type="scientific">Saprolegnia diclina (strain VS20)</name>
    <dbReference type="NCBI Taxonomy" id="1156394"/>
    <lineage>
        <taxon>Eukaryota</taxon>
        <taxon>Sar</taxon>
        <taxon>Stramenopiles</taxon>
        <taxon>Oomycota</taxon>
        <taxon>Saprolegniomycetes</taxon>
        <taxon>Saprolegniales</taxon>
        <taxon>Saprolegniaceae</taxon>
        <taxon>Saprolegnia</taxon>
    </lineage>
</organism>
<keyword evidence="4" id="KW-1185">Reference proteome</keyword>
<evidence type="ECO:0000256" key="2">
    <source>
        <dbReference type="SAM" id="MobiDB-lite"/>
    </source>
</evidence>
<feature type="region of interest" description="Disordered" evidence="2">
    <location>
        <begin position="375"/>
        <end position="408"/>
    </location>
</feature>
<proteinExistence type="predicted"/>